<dbReference type="EMBL" id="RCZI01000006">
    <property type="protein sequence ID" value="TPG23965.1"/>
    <property type="molecule type" value="Genomic_DNA"/>
</dbReference>
<feature type="chain" id="PRO_5021410025" evidence="2">
    <location>
        <begin position="22"/>
        <end position="92"/>
    </location>
</feature>
<gene>
    <name evidence="3" type="ORF">EAH82_18505</name>
</gene>
<evidence type="ECO:0000256" key="1">
    <source>
        <dbReference type="SAM" id="MobiDB-lite"/>
    </source>
</evidence>
<comment type="caution">
    <text evidence="3">The sequence shown here is derived from an EMBL/GenBank/DDBJ whole genome shotgun (WGS) entry which is preliminary data.</text>
</comment>
<organism evidence="3 4">
    <name type="scientific">Variovorax guangxiensis</name>
    <dbReference type="NCBI Taxonomy" id="1775474"/>
    <lineage>
        <taxon>Bacteria</taxon>
        <taxon>Pseudomonadati</taxon>
        <taxon>Pseudomonadota</taxon>
        <taxon>Betaproteobacteria</taxon>
        <taxon>Burkholderiales</taxon>
        <taxon>Comamonadaceae</taxon>
        <taxon>Variovorax</taxon>
    </lineage>
</organism>
<feature type="compositionally biased region" description="Low complexity" evidence="1">
    <location>
        <begin position="19"/>
        <end position="84"/>
    </location>
</feature>
<feature type="region of interest" description="Disordered" evidence="1">
    <location>
        <begin position="19"/>
        <end position="92"/>
    </location>
</feature>
<protein>
    <submittedName>
        <fullName evidence="3">Proteophosphoglycan ppg4</fullName>
    </submittedName>
</protein>
<evidence type="ECO:0000313" key="4">
    <source>
        <dbReference type="Proteomes" id="UP000319212"/>
    </source>
</evidence>
<name>A0A502DEG4_9BURK</name>
<evidence type="ECO:0000313" key="3">
    <source>
        <dbReference type="EMBL" id="TPG23965.1"/>
    </source>
</evidence>
<reference evidence="3 4" key="1">
    <citation type="journal article" date="2019" name="Environ. Microbiol.">
        <title>Species interactions and distinct microbial communities in high Arctic permafrost affected cryosols are associated with the CH4 and CO2 gas fluxes.</title>
        <authorList>
            <person name="Altshuler I."/>
            <person name="Hamel J."/>
            <person name="Turney S."/>
            <person name="Magnuson E."/>
            <person name="Levesque R."/>
            <person name="Greer C."/>
            <person name="Whyte L.G."/>
        </authorList>
    </citation>
    <scope>NUCLEOTIDE SEQUENCE [LARGE SCALE GENOMIC DNA]</scope>
    <source>
        <strain evidence="3 4">S06.C</strain>
    </source>
</reference>
<feature type="signal peptide" evidence="2">
    <location>
        <begin position="1"/>
        <end position="21"/>
    </location>
</feature>
<dbReference type="Proteomes" id="UP000319212">
    <property type="component" value="Unassembled WGS sequence"/>
</dbReference>
<accession>A0A502DEG4</accession>
<evidence type="ECO:0000256" key="2">
    <source>
        <dbReference type="SAM" id="SignalP"/>
    </source>
</evidence>
<sequence length="92" mass="8926">MKRTAPLLAALLLGTAGMAFAQGNPPNNASPNPATAAGQQTQQGTPMGTTGTPTAPAGGTMAAPSTGMGTTATPPAAAPMQPAMRPARADRN</sequence>
<dbReference type="AlphaFoldDB" id="A0A502DEG4"/>
<keyword evidence="2" id="KW-0732">Signal</keyword>
<proteinExistence type="predicted"/>